<evidence type="ECO:0000313" key="3">
    <source>
        <dbReference type="Proteomes" id="UP000006304"/>
    </source>
</evidence>
<dbReference type="HOGENOM" id="CLU_024631_0_0_11"/>
<dbReference type="InterPro" id="IPR027417">
    <property type="entry name" value="P-loop_NTPase"/>
</dbReference>
<dbReference type="EMBL" id="CP003876">
    <property type="protein sequence ID" value="AFT98755.1"/>
    <property type="molecule type" value="Genomic_DNA"/>
</dbReference>
<keyword evidence="3" id="KW-1185">Reference proteome</keyword>
<gene>
    <name evidence="2" type="ORF">O3I_003965</name>
</gene>
<dbReference type="SUPFAM" id="SSF52540">
    <property type="entry name" value="P-loop containing nucleoside triphosphate hydrolases"/>
    <property type="match status" value="1"/>
</dbReference>
<dbReference type="InterPro" id="IPR017599">
    <property type="entry name" value="DNA_S_DndD"/>
</dbReference>
<proteinExistence type="predicted"/>
<dbReference type="STRING" id="1133849.O3I_003965"/>
<evidence type="ECO:0000313" key="2">
    <source>
        <dbReference type="EMBL" id="AFT98755.1"/>
    </source>
</evidence>
<dbReference type="Proteomes" id="UP000006304">
    <property type="component" value="Chromosome"/>
</dbReference>
<dbReference type="eggNOG" id="COG0419">
    <property type="taxonomic scope" value="Bacteria"/>
</dbReference>
<accession>K0ESZ7</accession>
<sequence length="578" mass="65130">MTIEFSTIVDGEPRIFEVSRQWRVTGKSVREFVAVLVDGVYSKVSSEGWADHVEDILSLEVASLFFFDGEKIETLADPDRASSVIESAVHSLLGVNAVEQLRTDLLALQRRQRRTDEDDKRTLERIAELQRERDAAESDSDRAYQEAGSVRAQLSSAKARLTKANNAFVKEGGELFRRRTELELTHTETKNKLKAVEDELRGLAAGALPLALLTSQIEAVRMQASREQESANAAQVGEVLAHRDKWLLELLGETLPTTELTSLRRKLSTDRKKRSDLAAVDPVLRLSKEAFDELATVDRILDHEHTQASNLLAQQEDLARNLEDLARQLTGVPDEKAVADVLNARDDAMRNIATLESKERALTDTHARSRHRLEQLDTELDRAHKARVEALLKTEDTTRIISYSERARATLEQFGDALLKRHISRLEVAMLDSFTQLMRKDRLVQDLRIDTEQFTLTLIGADGEPMPSARLSAGERQLLAIALLWGLARVAGNQLPTVIDTPLGRLDSRHREHLVERYFPHVSHQVLLLSTDEEIDEYLLSKLEPAVAHTYTLVHDDQELITRIEPGYWWNAGASHVA</sequence>
<keyword evidence="1" id="KW-0175">Coiled coil</keyword>
<protein>
    <submittedName>
        <fullName evidence="2">DNA sulfur modification protein DndD</fullName>
    </submittedName>
</protein>
<feature type="coiled-coil region" evidence="1">
    <location>
        <begin position="98"/>
        <end position="146"/>
    </location>
</feature>
<name>K0ESZ7_NOCB7</name>
<reference evidence="2 3" key="1">
    <citation type="journal article" date="2012" name="J. Bacteriol.">
        <title>Complete genome sequence of Nocardia brasiliensis HUJEG-1.</title>
        <authorList>
            <person name="Vera-Cabrera L."/>
            <person name="Ortiz-Lopez R."/>
            <person name="Elizondo-Gonzalez R."/>
            <person name="Perez-Maya A.A."/>
            <person name="Ocampo-Candiani J."/>
        </authorList>
    </citation>
    <scope>NUCLEOTIDE SEQUENCE [LARGE SCALE GENOMIC DNA]</scope>
    <source>
        <strain evidence="3">ATCC 700358</strain>
    </source>
</reference>
<dbReference type="Gene3D" id="3.40.50.300">
    <property type="entry name" value="P-loop containing nucleotide triphosphate hydrolases"/>
    <property type="match status" value="1"/>
</dbReference>
<evidence type="ECO:0000256" key="1">
    <source>
        <dbReference type="SAM" id="Coils"/>
    </source>
</evidence>
<dbReference type="AlphaFoldDB" id="K0ESZ7"/>
<dbReference type="KEGG" id="nbr:O3I_003965"/>
<organism evidence="2 3">
    <name type="scientific">Nocardia brasiliensis (strain ATCC 700358 / HUJEG-1)</name>
    <dbReference type="NCBI Taxonomy" id="1133849"/>
    <lineage>
        <taxon>Bacteria</taxon>
        <taxon>Bacillati</taxon>
        <taxon>Actinomycetota</taxon>
        <taxon>Actinomycetes</taxon>
        <taxon>Mycobacteriales</taxon>
        <taxon>Nocardiaceae</taxon>
        <taxon>Nocardia</taxon>
    </lineage>
</organism>
<dbReference type="NCBIfam" id="TIGR03185">
    <property type="entry name" value="DNA_S_dndD"/>
    <property type="match status" value="1"/>
</dbReference>
<feature type="coiled-coil region" evidence="1">
    <location>
        <begin position="305"/>
        <end position="393"/>
    </location>
</feature>